<proteinExistence type="predicted"/>
<evidence type="ECO:0000313" key="2">
    <source>
        <dbReference type="EMBL" id="SNT27754.1"/>
    </source>
</evidence>
<dbReference type="Gene3D" id="1.25.40.750">
    <property type="entry name" value="Domain of unknown function DUF5071"/>
    <property type="match status" value="1"/>
</dbReference>
<evidence type="ECO:0000313" key="3">
    <source>
        <dbReference type="Proteomes" id="UP000198304"/>
    </source>
</evidence>
<dbReference type="EMBL" id="FZOJ01000071">
    <property type="protein sequence ID" value="SNT27754.1"/>
    <property type="molecule type" value="Genomic_DNA"/>
</dbReference>
<name>A0A239LDZ5_9FIRM</name>
<gene>
    <name evidence="2" type="ORF">SAMN05446037_10711</name>
</gene>
<dbReference type="RefSeq" id="WP_089285632.1">
    <property type="nucleotide sequence ID" value="NZ_FZOJ01000071.1"/>
</dbReference>
<feature type="domain" description="DUF5071" evidence="1">
    <location>
        <begin position="58"/>
        <end position="128"/>
    </location>
</feature>
<evidence type="ECO:0000259" key="1">
    <source>
        <dbReference type="Pfam" id="PF16804"/>
    </source>
</evidence>
<protein>
    <recommendedName>
        <fullName evidence="1">DUF5071 domain-containing protein</fullName>
    </recommendedName>
</protein>
<dbReference type="AlphaFoldDB" id="A0A239LDZ5"/>
<dbReference type="Pfam" id="PF16804">
    <property type="entry name" value="DUF5071"/>
    <property type="match status" value="1"/>
</dbReference>
<sequence>MPIKELIADLDWGKPREVQANAIRSLKEIDDEDIVLLAKQSNDICHKGCWENAAVVLKLIGYPRIKPVLPYIMQWFQDVNWPGVSTIIEILRDVEPLELMPYIEEASKRAILDKDGLWAFGIVFLLKELELNHKINSDIYKQLVCLSNE</sequence>
<organism evidence="2 3">
    <name type="scientific">Anaerovirgula multivorans</name>
    <dbReference type="NCBI Taxonomy" id="312168"/>
    <lineage>
        <taxon>Bacteria</taxon>
        <taxon>Bacillati</taxon>
        <taxon>Bacillota</taxon>
        <taxon>Clostridia</taxon>
        <taxon>Peptostreptococcales</taxon>
        <taxon>Natronincolaceae</taxon>
        <taxon>Anaerovirgula</taxon>
    </lineage>
</organism>
<dbReference type="InterPro" id="IPR038692">
    <property type="entry name" value="Cthe_2751_sf"/>
</dbReference>
<dbReference type="Proteomes" id="UP000198304">
    <property type="component" value="Unassembled WGS sequence"/>
</dbReference>
<dbReference type="InterPro" id="IPR031837">
    <property type="entry name" value="DUF5071"/>
</dbReference>
<dbReference type="OrthoDB" id="1846249at2"/>
<accession>A0A239LDZ5</accession>
<keyword evidence="3" id="KW-1185">Reference proteome</keyword>
<reference evidence="2 3" key="1">
    <citation type="submission" date="2017-06" db="EMBL/GenBank/DDBJ databases">
        <authorList>
            <person name="Kim H.J."/>
            <person name="Triplett B.A."/>
        </authorList>
    </citation>
    <scope>NUCLEOTIDE SEQUENCE [LARGE SCALE GENOMIC DNA]</scope>
    <source>
        <strain evidence="2 3">SCA</strain>
    </source>
</reference>